<reference evidence="1 2" key="1">
    <citation type="submission" date="2017-05" db="EMBL/GenBank/DDBJ databases">
        <title>Complete and WGS of Bordetella genogroups.</title>
        <authorList>
            <person name="Spilker T."/>
            <person name="LiPuma J."/>
        </authorList>
    </citation>
    <scope>NUCLEOTIDE SEQUENCE [LARGE SCALE GENOMIC DNA]</scope>
    <source>
        <strain evidence="1 2">AU10456</strain>
    </source>
</reference>
<dbReference type="RefSeq" id="WP_094798402.1">
    <property type="nucleotide sequence ID" value="NZ_NEVP01000001.1"/>
</dbReference>
<name>A0A261U1I0_9BORD</name>
<dbReference type="OrthoDB" id="8687324at2"/>
<proteinExistence type="predicted"/>
<dbReference type="AlphaFoldDB" id="A0A261U1I0"/>
<evidence type="ECO:0000313" key="2">
    <source>
        <dbReference type="Proteomes" id="UP000216913"/>
    </source>
</evidence>
<dbReference type="SUPFAM" id="SSF46689">
    <property type="entry name" value="Homeodomain-like"/>
    <property type="match status" value="1"/>
</dbReference>
<organism evidence="1 2">
    <name type="scientific">Bordetella genomosp. 5</name>
    <dbReference type="NCBI Taxonomy" id="1395608"/>
    <lineage>
        <taxon>Bacteria</taxon>
        <taxon>Pseudomonadati</taxon>
        <taxon>Pseudomonadota</taxon>
        <taxon>Betaproteobacteria</taxon>
        <taxon>Burkholderiales</taxon>
        <taxon>Alcaligenaceae</taxon>
        <taxon>Bordetella</taxon>
    </lineage>
</organism>
<keyword evidence="2" id="KW-1185">Reference proteome</keyword>
<evidence type="ECO:0008006" key="3">
    <source>
        <dbReference type="Google" id="ProtNLM"/>
    </source>
</evidence>
<gene>
    <name evidence="1" type="ORF">CAL25_02780</name>
</gene>
<dbReference type="Gene3D" id="1.10.10.60">
    <property type="entry name" value="Homeodomain-like"/>
    <property type="match status" value="1"/>
</dbReference>
<accession>A0A261U1I0</accession>
<dbReference type="InterPro" id="IPR009057">
    <property type="entry name" value="Homeodomain-like_sf"/>
</dbReference>
<sequence length="347" mass="37601">MRDLREYAVVMVPGHGSWLDQWMSAQEGVATPGVTTPDVTTPDGSTHGQVTPLSRTRGAVADPGVRFFAVTPGEAPGGSARWLGQAALMLRRFDACLLPVEPATLSWARTALAGARGQVTTPMLALVRKLRPAGLLDLTGLGIADFLEAPLDPDELRVRTEMVLSRTRQRLPLAPVQEQAAQGEGKVAWRYDIARDAFHDPSPDDAAAARIAEPYPFDAAAVRLLREHAALLREPPPRLHDPAPARWPHAHAAAAPASAVSAWDETDRLIDTPFGRAKAEMVGRFERAYLHRCLVRHGGNVTQAARASAKHRRAFWALMRKHHIRAAPYRLPPDAGADDDGIPAPPA</sequence>
<evidence type="ECO:0000313" key="1">
    <source>
        <dbReference type="EMBL" id="OZI55347.1"/>
    </source>
</evidence>
<dbReference type="EMBL" id="NEVP01000001">
    <property type="protein sequence ID" value="OZI55347.1"/>
    <property type="molecule type" value="Genomic_DNA"/>
</dbReference>
<comment type="caution">
    <text evidence="1">The sequence shown here is derived from an EMBL/GenBank/DDBJ whole genome shotgun (WGS) entry which is preliminary data.</text>
</comment>
<protein>
    <recommendedName>
        <fullName evidence="3">DNA binding HTH domain-containing protein</fullName>
    </recommendedName>
</protein>
<dbReference type="Proteomes" id="UP000216913">
    <property type="component" value="Unassembled WGS sequence"/>
</dbReference>